<evidence type="ECO:0000256" key="2">
    <source>
        <dbReference type="SAM" id="Coils"/>
    </source>
</evidence>
<dbReference type="Proteomes" id="UP000594463">
    <property type="component" value="Chromosome"/>
</dbReference>
<evidence type="ECO:0000256" key="1">
    <source>
        <dbReference type="ARBA" id="ARBA00009981"/>
    </source>
</evidence>
<comment type="similarity">
    <text evidence="1">Belongs to the phD/YefM antitoxin family.</text>
</comment>
<organism evidence="3 4">
    <name type="scientific">Atribacter laminatus</name>
    <dbReference type="NCBI Taxonomy" id="2847778"/>
    <lineage>
        <taxon>Bacteria</taxon>
        <taxon>Pseudomonadati</taxon>
        <taxon>Atribacterota</taxon>
        <taxon>Atribacteria</taxon>
        <taxon>Atribacterales</taxon>
        <taxon>Atribacteraceae</taxon>
        <taxon>Atribacter</taxon>
    </lineage>
</organism>
<dbReference type="AlphaFoldDB" id="A0A7T1AN88"/>
<evidence type="ECO:0008006" key="5">
    <source>
        <dbReference type="Google" id="ProtNLM"/>
    </source>
</evidence>
<evidence type="ECO:0000313" key="3">
    <source>
        <dbReference type="EMBL" id="QPM69042.1"/>
    </source>
</evidence>
<protein>
    <recommendedName>
        <fullName evidence="5">Antitoxin</fullName>
    </recommendedName>
</protein>
<dbReference type="EMBL" id="CP065383">
    <property type="protein sequence ID" value="QPM69042.1"/>
    <property type="molecule type" value="Genomic_DNA"/>
</dbReference>
<dbReference type="InterPro" id="IPR036165">
    <property type="entry name" value="YefM-like_sf"/>
</dbReference>
<dbReference type="SUPFAM" id="SSF143120">
    <property type="entry name" value="YefM-like"/>
    <property type="match status" value="1"/>
</dbReference>
<name>A0A7T1AN88_ATRLM</name>
<gene>
    <name evidence="3" type="ORF">RT761_02270</name>
</gene>
<dbReference type="RefSeq" id="WP_218111529.1">
    <property type="nucleotide sequence ID" value="NZ_CP065383.1"/>
</dbReference>
<feature type="coiled-coil region" evidence="2">
    <location>
        <begin position="15"/>
        <end position="73"/>
    </location>
</feature>
<accession>A0A7T1AN88</accession>
<evidence type="ECO:0000313" key="4">
    <source>
        <dbReference type="Proteomes" id="UP000594463"/>
    </source>
</evidence>
<proteinExistence type="inferred from homology"/>
<keyword evidence="4" id="KW-1185">Reference proteome</keyword>
<dbReference type="KEGG" id="alam:RT761_02270"/>
<reference evidence="3 4" key="1">
    <citation type="journal article" date="2021" name="Nat. Commun.">
        <title>Isolation of a member of the candidate phylum Atribacteria reveals a unique cell membrane structure.</title>
        <authorList>
            <person name="Taiki K."/>
            <person name="Nobu M.K."/>
            <person name="Kusada H."/>
            <person name="Meng X.-Y."/>
            <person name="Hosoki N."/>
            <person name="Uematsu K."/>
            <person name="Yoshioka H."/>
            <person name="Kamagata Y."/>
            <person name="Tamaki H."/>
        </authorList>
    </citation>
    <scope>NUCLEOTIDE SEQUENCE [LARGE SCALE GENOMIC DNA]</scope>
    <source>
        <strain evidence="3 4">RT761</strain>
    </source>
</reference>
<sequence>MLIDSDNMISITKFQKEMTKRIRELQNTKKELYIMKNNVVSAVLLDPDEYYHLKKLEEELEQSSIANVVLERMANYDRAKNKSWEEIKHDYEL</sequence>
<keyword evidence="2" id="KW-0175">Coiled coil</keyword>